<gene>
    <name evidence="6" type="ORF">DYY88_06150</name>
</gene>
<organism evidence="6 7">
    <name type="scientific">Leptolyngbya iicbica LK</name>
    <dbReference type="NCBI Taxonomy" id="2294035"/>
    <lineage>
        <taxon>Bacteria</taxon>
        <taxon>Bacillati</taxon>
        <taxon>Cyanobacteriota</taxon>
        <taxon>Cyanophyceae</taxon>
        <taxon>Leptolyngbyales</taxon>
        <taxon>Leptolyngbyaceae</taxon>
        <taxon>Leptolyngbya group</taxon>
        <taxon>Leptolyngbya</taxon>
        <taxon>Leptolyngbya iicbica</taxon>
    </lineage>
</organism>
<dbReference type="PANTHER" id="PTHR37326:SF2">
    <property type="entry name" value="SUCCINYLGLUTAMATE DESUCCINYLASE_ASPARTOACYLASE FAMILY PROTEIN"/>
    <property type="match status" value="1"/>
</dbReference>
<evidence type="ECO:0000256" key="3">
    <source>
        <dbReference type="ARBA" id="ARBA00022801"/>
    </source>
</evidence>
<dbReference type="PANTHER" id="PTHR37326">
    <property type="entry name" value="BLL3975 PROTEIN"/>
    <property type="match status" value="1"/>
</dbReference>
<evidence type="ECO:0000313" key="6">
    <source>
        <dbReference type="EMBL" id="RZM83086.1"/>
    </source>
</evidence>
<protein>
    <submittedName>
        <fullName evidence="6">Succinylglutamate desuccinylase/aspartoacylase family protein</fullName>
    </submittedName>
</protein>
<dbReference type="Gene3D" id="3.40.630.10">
    <property type="entry name" value="Zn peptidases"/>
    <property type="match status" value="1"/>
</dbReference>
<evidence type="ECO:0000313" key="7">
    <source>
        <dbReference type="Proteomes" id="UP000292459"/>
    </source>
</evidence>
<dbReference type="Pfam" id="PF24827">
    <property type="entry name" value="AstE_AspA_cat"/>
    <property type="match status" value="1"/>
</dbReference>
<dbReference type="Proteomes" id="UP000292459">
    <property type="component" value="Unassembled WGS sequence"/>
</dbReference>
<dbReference type="InterPro" id="IPR055438">
    <property type="entry name" value="AstE_AspA_cat"/>
</dbReference>
<accession>A0A4Q7EIY2</accession>
<comment type="caution">
    <text evidence="6">The sequence shown here is derived from an EMBL/GenBank/DDBJ whole genome shotgun (WGS) entry which is preliminary data.</text>
</comment>
<sequence length="375" mass="40732">MDARAGTTPPSQRAIRCGGERSRGNRFATLCRLNGWSLLPLEGESAIAPPPHPNADLGRSPLVIGKVEIPPGKRVKVEIPVTRLPTGTTLSLPVAVVRGRYPGPCLWLSAAIHGDELNGVEIIRRVVRSLKSSYLHGTVLAVPVVNIFGLIEQSRYLPDRRDLNRSFPGSARGSLAARLAAIFMQEVVSHCTHGIDLHTAAIHRNNFPQIRANLQDPTTYAFAKAFGAPIIIHAGTRDGSLREAAAKRHIPTLLFEGGEALRFGEDAIQVGVDGVRRVLAYLDMYTLDAPTQVPLAIESYETKWIRASRGGFWHRKVELGQRVSAKETLGFVSDAFGDKPTPARSPLNGYVIGYSQNPLIHQGDALVHIAKVTPS</sequence>
<keyword evidence="4" id="KW-0862">Zinc</keyword>
<dbReference type="InterPro" id="IPR043795">
    <property type="entry name" value="N-alpha-Ac-DABA-like"/>
</dbReference>
<dbReference type="AlphaFoldDB" id="A0A4Q7EIY2"/>
<name>A0A4Q7EIY2_9CYAN</name>
<comment type="cofactor">
    <cofactor evidence="1">
        <name>Zn(2+)</name>
        <dbReference type="ChEBI" id="CHEBI:29105"/>
    </cofactor>
</comment>
<dbReference type="OrthoDB" id="9782876at2"/>
<proteinExistence type="predicted"/>
<evidence type="ECO:0000256" key="1">
    <source>
        <dbReference type="ARBA" id="ARBA00001947"/>
    </source>
</evidence>
<evidence type="ECO:0000256" key="2">
    <source>
        <dbReference type="ARBA" id="ARBA00022723"/>
    </source>
</evidence>
<dbReference type="GO" id="GO:0046872">
    <property type="term" value="F:metal ion binding"/>
    <property type="evidence" value="ECO:0007669"/>
    <property type="project" value="UniProtKB-KW"/>
</dbReference>
<reference evidence="6 7" key="1">
    <citation type="submission" date="2018-11" db="EMBL/GenBank/DDBJ databases">
        <title>Whole genome sequencing of an environmental sample.</title>
        <authorList>
            <person name="Sarangi A.N."/>
            <person name="Singh D."/>
            <person name="Tripathy S."/>
        </authorList>
    </citation>
    <scope>NUCLEOTIDE SEQUENCE [LARGE SCALE GENOMIC DNA]</scope>
    <source>
        <strain evidence="6 7">Lakshadweep</strain>
    </source>
</reference>
<dbReference type="SUPFAM" id="SSF53187">
    <property type="entry name" value="Zn-dependent exopeptidases"/>
    <property type="match status" value="1"/>
</dbReference>
<keyword evidence="3" id="KW-0378">Hydrolase</keyword>
<keyword evidence="7" id="KW-1185">Reference proteome</keyword>
<dbReference type="InterPro" id="IPR053138">
    <property type="entry name" value="N-alpha-Ac-DABA_deacetylase"/>
</dbReference>
<feature type="domain" description="Succinylglutamate desuccinylase/Aspartoacylase catalytic" evidence="5">
    <location>
        <begin position="102"/>
        <end position="282"/>
    </location>
</feature>
<evidence type="ECO:0000256" key="4">
    <source>
        <dbReference type="ARBA" id="ARBA00022833"/>
    </source>
</evidence>
<dbReference type="GO" id="GO:0016811">
    <property type="term" value="F:hydrolase activity, acting on carbon-nitrogen (but not peptide) bonds, in linear amides"/>
    <property type="evidence" value="ECO:0007669"/>
    <property type="project" value="InterPro"/>
</dbReference>
<dbReference type="CDD" id="cd06251">
    <property type="entry name" value="M14_ASTE_ASPA-like"/>
    <property type="match status" value="1"/>
</dbReference>
<dbReference type="EMBL" id="QVFV01000001">
    <property type="protein sequence ID" value="RZM83086.1"/>
    <property type="molecule type" value="Genomic_DNA"/>
</dbReference>
<evidence type="ECO:0000259" key="5">
    <source>
        <dbReference type="Pfam" id="PF24827"/>
    </source>
</evidence>
<dbReference type="PIRSF" id="PIRSF039012">
    <property type="entry name" value="ASP"/>
    <property type="match status" value="1"/>
</dbReference>
<dbReference type="GO" id="GO:0016788">
    <property type="term" value="F:hydrolase activity, acting on ester bonds"/>
    <property type="evidence" value="ECO:0007669"/>
    <property type="project" value="InterPro"/>
</dbReference>
<keyword evidence="2" id="KW-0479">Metal-binding</keyword>